<accession>A0A1M5NR27</accession>
<evidence type="ECO:0000259" key="1">
    <source>
        <dbReference type="Pfam" id="PF24035"/>
    </source>
</evidence>
<evidence type="ECO:0000313" key="3">
    <source>
        <dbReference type="Proteomes" id="UP000184357"/>
    </source>
</evidence>
<dbReference type="Pfam" id="PF24035">
    <property type="entry name" value="DUF7344"/>
    <property type="match status" value="1"/>
</dbReference>
<sequence length="142" mass="14829">MTGDNSDLNGESSGNTTPASALLALRSVCPEYVFDALAVRRRRILRRVLDEGRARGLKRLAMNIAVGAGAGSGHEVTDSEWETVYTSLSNQHGPKLASLNIVAFDRDADRVVPAEGFAPVDAALEAVDITLGGAVHAGGIDG</sequence>
<feature type="domain" description="DUF7344" evidence="1">
    <location>
        <begin position="34"/>
        <end position="111"/>
    </location>
</feature>
<gene>
    <name evidence="2" type="ORF">SAMN05443636_1323</name>
</gene>
<reference evidence="2 3" key="1">
    <citation type="submission" date="2016-11" db="EMBL/GenBank/DDBJ databases">
        <authorList>
            <person name="Jaros S."/>
            <person name="Januszkiewicz K."/>
            <person name="Wedrychowicz H."/>
        </authorList>
    </citation>
    <scope>NUCLEOTIDE SEQUENCE [LARGE SCALE GENOMIC DNA]</scope>
    <source>
        <strain evidence="2 3">DSM 9297</strain>
    </source>
</reference>
<dbReference type="RefSeq" id="WP_073307775.1">
    <property type="nucleotide sequence ID" value="NZ_FQWV01000003.1"/>
</dbReference>
<dbReference type="STRING" id="43928.SAMN05443636_1323"/>
<dbReference type="AlphaFoldDB" id="A0A1M5NR27"/>
<organism evidence="2 3">
    <name type="scientific">Halobaculum gomorrense</name>
    <dbReference type="NCBI Taxonomy" id="43928"/>
    <lineage>
        <taxon>Archaea</taxon>
        <taxon>Methanobacteriati</taxon>
        <taxon>Methanobacteriota</taxon>
        <taxon>Stenosarchaea group</taxon>
        <taxon>Halobacteria</taxon>
        <taxon>Halobacteriales</taxon>
        <taxon>Haloferacaceae</taxon>
        <taxon>Halobaculum</taxon>
    </lineage>
</organism>
<dbReference type="Proteomes" id="UP000184357">
    <property type="component" value="Unassembled WGS sequence"/>
</dbReference>
<dbReference type="InterPro" id="IPR055768">
    <property type="entry name" value="DUF7344"/>
</dbReference>
<proteinExistence type="predicted"/>
<evidence type="ECO:0000313" key="2">
    <source>
        <dbReference type="EMBL" id="SHG92064.1"/>
    </source>
</evidence>
<keyword evidence="3" id="KW-1185">Reference proteome</keyword>
<dbReference type="EMBL" id="FQWV01000003">
    <property type="protein sequence ID" value="SHG92064.1"/>
    <property type="molecule type" value="Genomic_DNA"/>
</dbReference>
<protein>
    <recommendedName>
        <fullName evidence="1">DUF7344 domain-containing protein</fullName>
    </recommendedName>
</protein>
<name>A0A1M5NR27_9EURY</name>